<dbReference type="PANTHER" id="PTHR31374">
    <property type="entry name" value="AUXIN-INDUCED PROTEIN-LIKE-RELATED"/>
    <property type="match status" value="1"/>
</dbReference>
<evidence type="ECO:0000313" key="5">
    <source>
        <dbReference type="Proteomes" id="UP000639772"/>
    </source>
</evidence>
<accession>A0A835QFX2</accession>
<organism evidence="2 4">
    <name type="scientific">Vanilla planifolia</name>
    <name type="common">Vanilla</name>
    <dbReference type="NCBI Taxonomy" id="51239"/>
    <lineage>
        <taxon>Eukaryota</taxon>
        <taxon>Viridiplantae</taxon>
        <taxon>Streptophyta</taxon>
        <taxon>Embryophyta</taxon>
        <taxon>Tracheophyta</taxon>
        <taxon>Spermatophyta</taxon>
        <taxon>Magnoliopsida</taxon>
        <taxon>Liliopsida</taxon>
        <taxon>Asparagales</taxon>
        <taxon>Orchidaceae</taxon>
        <taxon>Vanilloideae</taxon>
        <taxon>Vanilleae</taxon>
        <taxon>Vanilla</taxon>
    </lineage>
</organism>
<proteinExistence type="inferred from homology"/>
<dbReference type="Proteomes" id="UP000636800">
    <property type="component" value="Unassembled WGS sequence"/>
</dbReference>
<evidence type="ECO:0000313" key="2">
    <source>
        <dbReference type="EMBL" id="KAG0470683.1"/>
    </source>
</evidence>
<keyword evidence="4" id="KW-1185">Reference proteome</keyword>
<comment type="similarity">
    <text evidence="1">Belongs to the ARG7 family.</text>
</comment>
<protein>
    <recommendedName>
        <fullName evidence="6">Small auxin up regulated protein</fullName>
    </recommendedName>
</protein>
<dbReference type="PANTHER" id="PTHR31374:SF203">
    <property type="entry name" value="AUXIN-RESPONSIVE PROTEIN SAUR71-LIKE"/>
    <property type="match status" value="1"/>
</dbReference>
<evidence type="ECO:0000313" key="3">
    <source>
        <dbReference type="EMBL" id="KAG0472233.1"/>
    </source>
</evidence>
<dbReference type="EMBL" id="JADCNL010000008">
    <property type="protein sequence ID" value="KAG0470683.1"/>
    <property type="molecule type" value="Genomic_DNA"/>
</dbReference>
<dbReference type="Pfam" id="PF02519">
    <property type="entry name" value="Auxin_inducible"/>
    <property type="match status" value="1"/>
</dbReference>
<dbReference type="EMBL" id="JADCNM010000008">
    <property type="protein sequence ID" value="KAG0472233.1"/>
    <property type="molecule type" value="Genomic_DNA"/>
</dbReference>
<dbReference type="OrthoDB" id="762405at2759"/>
<dbReference type="InterPro" id="IPR003676">
    <property type="entry name" value="SAUR_fam"/>
</dbReference>
<evidence type="ECO:0000313" key="4">
    <source>
        <dbReference type="Proteomes" id="UP000636800"/>
    </source>
</evidence>
<gene>
    <name evidence="3" type="ORF">HPP92_016779</name>
    <name evidence="2" type="ORF">HPP92_017383</name>
</gene>
<evidence type="ECO:0000256" key="1">
    <source>
        <dbReference type="ARBA" id="ARBA00006974"/>
    </source>
</evidence>
<reference evidence="4 5" key="1">
    <citation type="journal article" date="2020" name="Nat. Food">
        <title>A phased Vanilla planifolia genome enables genetic improvement of flavour and production.</title>
        <authorList>
            <person name="Hasing T."/>
            <person name="Tang H."/>
            <person name="Brym M."/>
            <person name="Khazi F."/>
            <person name="Huang T."/>
            <person name="Chambers A.H."/>
        </authorList>
    </citation>
    <scope>NUCLEOTIDE SEQUENCE [LARGE SCALE GENOMIC DNA]</scope>
    <source>
        <tissue evidence="2">Leaf</tissue>
    </source>
</reference>
<dbReference type="Proteomes" id="UP000639772">
    <property type="component" value="Unassembled WGS sequence"/>
</dbReference>
<sequence>MNRIWQIVKLKRTIRRWRDLIRRRAAAASAEGVRPTRAGYAAVYVGSERRRFEIPAKYLNLPVIAELLDKAEEEFGGAQPSGGLSLPCEPAFFRWMLGVLARDESRFRNKGVGELALLFAELAFAVDCSSSAAAVGHKQSSPLLQRTRV</sequence>
<name>A0A835QFX2_VANPL</name>
<evidence type="ECO:0008006" key="6">
    <source>
        <dbReference type="Google" id="ProtNLM"/>
    </source>
</evidence>
<dbReference type="AlphaFoldDB" id="A0A835QFX2"/>
<comment type="caution">
    <text evidence="2">The sequence shown here is derived from an EMBL/GenBank/DDBJ whole genome shotgun (WGS) entry which is preliminary data.</text>
</comment>
<dbReference type="GO" id="GO:0009733">
    <property type="term" value="P:response to auxin"/>
    <property type="evidence" value="ECO:0007669"/>
    <property type="project" value="InterPro"/>
</dbReference>